<dbReference type="PANTHER" id="PTHR41302">
    <property type="entry name" value="PRESPORE-SPECIFIC TRANSCRIPTIONAL REGULATOR RSFA-RELATED"/>
    <property type="match status" value="1"/>
</dbReference>
<dbReference type="OrthoDB" id="2845592at2"/>
<accession>A0A0V8J9J6</accession>
<proteinExistence type="predicted"/>
<evidence type="ECO:0000313" key="3">
    <source>
        <dbReference type="EMBL" id="KSU83807.1"/>
    </source>
</evidence>
<feature type="region of interest" description="Disordered" evidence="2">
    <location>
        <begin position="72"/>
        <end position="97"/>
    </location>
</feature>
<gene>
    <name evidence="3" type="ORF">AS030_14840</name>
</gene>
<evidence type="ECO:0000256" key="1">
    <source>
        <dbReference type="SAM" id="Coils"/>
    </source>
</evidence>
<evidence type="ECO:0000313" key="4">
    <source>
        <dbReference type="Proteomes" id="UP000054099"/>
    </source>
</evidence>
<keyword evidence="1" id="KW-0175">Coiled coil</keyword>
<protein>
    <submittedName>
        <fullName evidence="3">Transcriptional regulator</fullName>
    </submittedName>
</protein>
<keyword evidence="4" id="KW-1185">Reference proteome</keyword>
<organism evidence="3 4">
    <name type="scientific">Fictibacillus enclensis</name>
    <dbReference type="NCBI Taxonomy" id="1017270"/>
    <lineage>
        <taxon>Bacteria</taxon>
        <taxon>Bacillati</taxon>
        <taxon>Bacillota</taxon>
        <taxon>Bacilli</taxon>
        <taxon>Bacillales</taxon>
        <taxon>Fictibacillaceae</taxon>
        <taxon>Fictibacillus</taxon>
    </lineage>
</organism>
<dbReference type="RefSeq" id="WP_061972655.1">
    <property type="nucleotide sequence ID" value="NZ_FMAV01000002.1"/>
</dbReference>
<dbReference type="Proteomes" id="UP000054099">
    <property type="component" value="Unassembled WGS sequence"/>
</dbReference>
<feature type="coiled-coil region" evidence="1">
    <location>
        <begin position="170"/>
        <end position="211"/>
    </location>
</feature>
<sequence>MMKIRQDAWSEEDDLLLAETVLRHVREGSTQLHAFEEVGDKLERTSAAVGFRWNAIVRKKYEQALKIAKKQRKERQRALAKGQQNKPKTIVKPPKPADDEVYHPEEFFKTPYTAPAIQSSLQEPSYQPVVPEVQTTYQSQEQSLTLDEVIRYLSDINRNGLASGRIEDENTALKRQNEDLFHQNQKLSSQLNTLEKEFAGMKEDYQALLEIMDRARRMVLLQDDAGDNQSFRMDKNGNLEKLAK</sequence>
<dbReference type="PANTHER" id="PTHR41302:SF2">
    <property type="entry name" value="PRESPORE SPECIFIC TRANSCRIPTIONAL ACTIVATOR RSFA"/>
    <property type="match status" value="1"/>
</dbReference>
<name>A0A0V8J9J6_9BACL</name>
<dbReference type="InterPro" id="IPR014243">
    <property type="entry name" value="RsfA-like"/>
</dbReference>
<evidence type="ECO:0000256" key="2">
    <source>
        <dbReference type="SAM" id="MobiDB-lite"/>
    </source>
</evidence>
<dbReference type="EMBL" id="LNQN01000002">
    <property type="protein sequence ID" value="KSU83807.1"/>
    <property type="molecule type" value="Genomic_DNA"/>
</dbReference>
<dbReference type="NCBIfam" id="TIGR02894">
    <property type="entry name" value="DNA_bind_RsfA"/>
    <property type="match status" value="1"/>
</dbReference>
<dbReference type="AlphaFoldDB" id="A0A0V8J9J6"/>
<comment type="caution">
    <text evidence="3">The sequence shown here is derived from an EMBL/GenBank/DDBJ whole genome shotgun (WGS) entry which is preliminary data.</text>
</comment>
<reference evidence="3 4" key="1">
    <citation type="journal article" date="2014" name="Antonie Van Leeuwenhoek">
        <title>Fictibacillus enclensis sp. nov., isolated from marine sediment.</title>
        <authorList>
            <person name="Dastager S.G."/>
            <person name="Mawlankar R."/>
            <person name="Srinivasan K."/>
            <person name="Tang S.K."/>
            <person name="Lee J.C."/>
            <person name="Ramana V.V."/>
            <person name="Shouche Y.S."/>
        </authorList>
    </citation>
    <scope>NUCLEOTIDE SEQUENCE [LARGE SCALE GENOMIC DNA]</scope>
    <source>
        <strain evidence="3 4">NIO-1003</strain>
    </source>
</reference>